<sequence length="189" mass="21729">MKKESFGFKIEEVSESRDGMEVRLSNLSANTPYGPSFTSVNVSVIYITADIVRVRFLDNQNQRFQVPVQNEFPLLQNREEVDLTSLTYEVLILNKSDIFSFQIKRLEDQTILKAYNRLKNLVAQVARKSSPAQPSNTSRSHLNEQKEEKGWQRPNRNTEKPFTILELHKSKKCPPLNFASPWQTPGPCA</sequence>
<dbReference type="InterPro" id="IPR011013">
    <property type="entry name" value="Gal_mutarotase_sf_dom"/>
</dbReference>
<dbReference type="EMBL" id="BMAV01007509">
    <property type="protein sequence ID" value="GFY50474.1"/>
    <property type="molecule type" value="Genomic_DNA"/>
</dbReference>
<dbReference type="GO" id="GO:0030246">
    <property type="term" value="F:carbohydrate binding"/>
    <property type="evidence" value="ECO:0007669"/>
    <property type="project" value="InterPro"/>
</dbReference>
<feature type="compositionally biased region" description="Basic and acidic residues" evidence="1">
    <location>
        <begin position="141"/>
        <end position="159"/>
    </location>
</feature>
<feature type="compositionally biased region" description="Polar residues" evidence="1">
    <location>
        <begin position="130"/>
        <end position="140"/>
    </location>
</feature>
<dbReference type="SUPFAM" id="SSF74650">
    <property type="entry name" value="Galactose mutarotase-like"/>
    <property type="match status" value="1"/>
</dbReference>
<dbReference type="Proteomes" id="UP000886998">
    <property type="component" value="Unassembled WGS sequence"/>
</dbReference>
<comment type="caution">
    <text evidence="2">The sequence shown here is derived from an EMBL/GenBank/DDBJ whole genome shotgun (WGS) entry which is preliminary data.</text>
</comment>
<evidence type="ECO:0000256" key="1">
    <source>
        <dbReference type="SAM" id="MobiDB-lite"/>
    </source>
</evidence>
<accession>A0A8X6XDG1</accession>
<dbReference type="Gene3D" id="2.60.40.1760">
    <property type="entry name" value="glycosyl hydrolase (family 31)"/>
    <property type="match status" value="1"/>
</dbReference>
<reference evidence="2" key="1">
    <citation type="submission" date="2020-08" db="EMBL/GenBank/DDBJ databases">
        <title>Multicomponent nature underlies the extraordinary mechanical properties of spider dragline silk.</title>
        <authorList>
            <person name="Kono N."/>
            <person name="Nakamura H."/>
            <person name="Mori M."/>
            <person name="Yoshida Y."/>
            <person name="Ohtoshi R."/>
            <person name="Malay A.D."/>
            <person name="Moran D.A.P."/>
            <person name="Tomita M."/>
            <person name="Numata K."/>
            <person name="Arakawa K."/>
        </authorList>
    </citation>
    <scope>NUCLEOTIDE SEQUENCE</scope>
</reference>
<gene>
    <name evidence="2" type="primary">Gaa_7</name>
    <name evidence="2" type="ORF">TNIN_143441</name>
</gene>
<protein>
    <submittedName>
        <fullName evidence="2">Lysosomal alpha-glucosidase</fullName>
    </submittedName>
</protein>
<dbReference type="GO" id="GO:0003824">
    <property type="term" value="F:catalytic activity"/>
    <property type="evidence" value="ECO:0007669"/>
    <property type="project" value="InterPro"/>
</dbReference>
<dbReference type="GO" id="GO:0005975">
    <property type="term" value="P:carbohydrate metabolic process"/>
    <property type="evidence" value="ECO:0007669"/>
    <property type="project" value="InterPro"/>
</dbReference>
<keyword evidence="3" id="KW-1185">Reference proteome</keyword>
<evidence type="ECO:0000313" key="3">
    <source>
        <dbReference type="Proteomes" id="UP000886998"/>
    </source>
</evidence>
<organism evidence="2 3">
    <name type="scientific">Trichonephila inaurata madagascariensis</name>
    <dbReference type="NCBI Taxonomy" id="2747483"/>
    <lineage>
        <taxon>Eukaryota</taxon>
        <taxon>Metazoa</taxon>
        <taxon>Ecdysozoa</taxon>
        <taxon>Arthropoda</taxon>
        <taxon>Chelicerata</taxon>
        <taxon>Arachnida</taxon>
        <taxon>Araneae</taxon>
        <taxon>Araneomorphae</taxon>
        <taxon>Entelegynae</taxon>
        <taxon>Araneoidea</taxon>
        <taxon>Nephilidae</taxon>
        <taxon>Trichonephila</taxon>
        <taxon>Trichonephila inaurata</taxon>
    </lineage>
</organism>
<dbReference type="AlphaFoldDB" id="A0A8X6XDG1"/>
<proteinExistence type="predicted"/>
<evidence type="ECO:0000313" key="2">
    <source>
        <dbReference type="EMBL" id="GFY50474.1"/>
    </source>
</evidence>
<dbReference type="OrthoDB" id="6412956at2759"/>
<name>A0A8X6XDG1_9ARAC</name>
<feature type="region of interest" description="Disordered" evidence="1">
    <location>
        <begin position="126"/>
        <end position="161"/>
    </location>
</feature>